<dbReference type="Gene3D" id="3.30.870.10">
    <property type="entry name" value="Endonuclease Chain A"/>
    <property type="match status" value="2"/>
</dbReference>
<dbReference type="AlphaFoldDB" id="A0A096ADK1"/>
<dbReference type="SMART" id="SM00155">
    <property type="entry name" value="PLDc"/>
    <property type="match status" value="2"/>
</dbReference>
<feature type="domain" description="PLD phosphodiesterase" evidence="1">
    <location>
        <begin position="344"/>
        <end position="371"/>
    </location>
</feature>
<evidence type="ECO:0000313" key="3">
    <source>
        <dbReference type="Proteomes" id="UP000029525"/>
    </source>
</evidence>
<dbReference type="Proteomes" id="UP000029525">
    <property type="component" value="Unassembled WGS sequence"/>
</dbReference>
<name>A0A096ADK1_9BACT</name>
<dbReference type="OrthoDB" id="9762009at2"/>
<comment type="caution">
    <text evidence="2">The sequence shown here is derived from an EMBL/GenBank/DDBJ whole genome shotgun (WGS) entry which is preliminary data.</text>
</comment>
<accession>A0A096ADK1</accession>
<dbReference type="SUPFAM" id="SSF56024">
    <property type="entry name" value="Phospholipase D/nuclease"/>
    <property type="match status" value="2"/>
</dbReference>
<dbReference type="CDD" id="cd09110">
    <property type="entry name" value="PLDc_CLS_1"/>
    <property type="match status" value="1"/>
</dbReference>
<proteinExistence type="predicted"/>
<sequence>MFLKKITIITSIIIVSVLFSVTESKAMILPTDRADSLIVNQLRSKGVHFSKNNSVALLKSGQEKFNDMFKAIEQAKSSIHLEYFNFRNDSINKELIKRLAVKAKEGVEVRAVFDGFGNASNNRPMTKAYLKEIRKMGIEIYNFKPLQFPWFHCIFNRDHRKIVVIDGKIAYTGGMNVADYYIKGTKVVGSWHDMHCRIEGDEVNTLQKIFFKMWYLVSGQKLQGAKYFRGISNAHYIKGLIPDTSATAGKKMVGIINREPHITKDIIRYFYVNAINDAKDSIKLINPYFTLNHNLMKALKNAVKRGVKVEILLSIKSDIPLTPDCGFYNAHKLMKNGCTIWLYKPGFHHTKIIMIDGQFCTVGSANLNARSLRWDREENAVIIDPYTTKELDILFENQKKDSFILTPENWKIWRTPWQRLRGWFAHLLAPLL</sequence>
<dbReference type="PANTHER" id="PTHR21248">
    <property type="entry name" value="CARDIOLIPIN SYNTHASE"/>
    <property type="match status" value="1"/>
</dbReference>
<dbReference type="GO" id="GO:0030572">
    <property type="term" value="F:phosphatidyltransferase activity"/>
    <property type="evidence" value="ECO:0007669"/>
    <property type="project" value="UniProtKB-ARBA"/>
</dbReference>
<evidence type="ECO:0000259" key="1">
    <source>
        <dbReference type="PROSITE" id="PS50035"/>
    </source>
</evidence>
<dbReference type="GeneID" id="78531680"/>
<dbReference type="CDD" id="cd09112">
    <property type="entry name" value="PLDc_CLS_2"/>
    <property type="match status" value="1"/>
</dbReference>
<protein>
    <submittedName>
        <fullName evidence="2">Cardiolipin synthetase</fullName>
    </submittedName>
</protein>
<dbReference type="InterPro" id="IPR001736">
    <property type="entry name" value="PLipase_D/transphosphatidylase"/>
</dbReference>
<dbReference type="GO" id="GO:0032049">
    <property type="term" value="P:cardiolipin biosynthetic process"/>
    <property type="evidence" value="ECO:0007669"/>
    <property type="project" value="UniProtKB-ARBA"/>
</dbReference>
<gene>
    <name evidence="2" type="ORF">HMPREF0647_04510</name>
</gene>
<feature type="domain" description="PLD phosphodiesterase" evidence="1">
    <location>
        <begin position="154"/>
        <end position="181"/>
    </location>
</feature>
<dbReference type="RefSeq" id="WP_004337661.1">
    <property type="nucleotide sequence ID" value="NZ_JRNQ01000022.1"/>
</dbReference>
<dbReference type="PANTHER" id="PTHR21248:SF22">
    <property type="entry name" value="PHOSPHOLIPASE D"/>
    <property type="match status" value="1"/>
</dbReference>
<organism evidence="2 3">
    <name type="scientific">Prevotella bivia DNF00320</name>
    <dbReference type="NCBI Taxonomy" id="1401068"/>
    <lineage>
        <taxon>Bacteria</taxon>
        <taxon>Pseudomonadati</taxon>
        <taxon>Bacteroidota</taxon>
        <taxon>Bacteroidia</taxon>
        <taxon>Bacteroidales</taxon>
        <taxon>Prevotellaceae</taxon>
        <taxon>Prevotella</taxon>
    </lineage>
</organism>
<dbReference type="PROSITE" id="PS50035">
    <property type="entry name" value="PLD"/>
    <property type="match status" value="2"/>
</dbReference>
<evidence type="ECO:0000313" key="2">
    <source>
        <dbReference type="EMBL" id="KGF44985.1"/>
    </source>
</evidence>
<dbReference type="Pfam" id="PF13091">
    <property type="entry name" value="PLDc_2"/>
    <property type="match status" value="2"/>
</dbReference>
<reference evidence="2 3" key="1">
    <citation type="submission" date="2014-07" db="EMBL/GenBank/DDBJ databases">
        <authorList>
            <person name="McCorrison J."/>
            <person name="Sanka R."/>
            <person name="Torralba M."/>
            <person name="Gillis M."/>
            <person name="Haft D.H."/>
            <person name="Methe B."/>
            <person name="Sutton G."/>
            <person name="Nelson K.E."/>
        </authorList>
    </citation>
    <scope>NUCLEOTIDE SEQUENCE [LARGE SCALE GENOMIC DNA]</scope>
    <source>
        <strain evidence="2 3">DNF00320</strain>
    </source>
</reference>
<dbReference type="EMBL" id="JRNQ01000022">
    <property type="protein sequence ID" value="KGF44985.1"/>
    <property type="molecule type" value="Genomic_DNA"/>
</dbReference>
<dbReference type="InterPro" id="IPR025202">
    <property type="entry name" value="PLD-like_dom"/>
</dbReference>